<dbReference type="SUPFAM" id="SSF46689">
    <property type="entry name" value="Homeodomain-like"/>
    <property type="match status" value="1"/>
</dbReference>
<evidence type="ECO:0000256" key="1">
    <source>
        <dbReference type="ARBA" id="ARBA00023015"/>
    </source>
</evidence>
<protein>
    <submittedName>
        <fullName evidence="4">TetR/AcrR family transcriptional regulator</fullName>
    </submittedName>
</protein>
<sequence length="201" mass="21682">MAPWRIAAAAIALVDEQGPHALSFRTLGDRLGVSHMTIHRRCGDLGGLLDLCADHLAAELPGIPLDADWAEATEARFRRFYELLVAHPGLVALRGSRPWLGQQILARLVEPSLAHSIAAGMTPRHATEAYRRMYLLTLGCASFVNHRDPKAAGSATRAGLAALDPQEFPVLAGHLQEVVPVVTDHEVYNGALRQLIAAAQP</sequence>
<dbReference type="InterPro" id="IPR004111">
    <property type="entry name" value="Repressor_TetR_C"/>
</dbReference>
<keyword evidence="2" id="KW-0804">Transcription</keyword>
<accession>A0ABV9BTU3</accession>
<evidence type="ECO:0000313" key="4">
    <source>
        <dbReference type="EMBL" id="MFC4517540.1"/>
    </source>
</evidence>
<dbReference type="InterPro" id="IPR036271">
    <property type="entry name" value="Tet_transcr_reg_TetR-rel_C_sf"/>
</dbReference>
<name>A0ABV9BTU3_9ACTN</name>
<organism evidence="4 5">
    <name type="scientific">Streptomyces ehimensis</name>
    <dbReference type="NCBI Taxonomy" id="68195"/>
    <lineage>
        <taxon>Bacteria</taxon>
        <taxon>Bacillati</taxon>
        <taxon>Actinomycetota</taxon>
        <taxon>Actinomycetes</taxon>
        <taxon>Kitasatosporales</taxon>
        <taxon>Streptomycetaceae</taxon>
        <taxon>Streptomyces</taxon>
    </lineage>
</organism>
<dbReference type="SUPFAM" id="SSF48498">
    <property type="entry name" value="Tetracyclin repressor-like, C-terminal domain"/>
    <property type="match status" value="1"/>
</dbReference>
<comment type="caution">
    <text evidence="4">The sequence shown here is derived from an EMBL/GenBank/DDBJ whole genome shotgun (WGS) entry which is preliminary data.</text>
</comment>
<dbReference type="EMBL" id="JBHSFS010000022">
    <property type="protein sequence ID" value="MFC4517540.1"/>
    <property type="molecule type" value="Genomic_DNA"/>
</dbReference>
<dbReference type="Proteomes" id="UP001595990">
    <property type="component" value="Unassembled WGS sequence"/>
</dbReference>
<dbReference type="RefSeq" id="WP_417924103.1">
    <property type="nucleotide sequence ID" value="NZ_JBHSFS010000022.1"/>
</dbReference>
<keyword evidence="5" id="KW-1185">Reference proteome</keyword>
<proteinExistence type="predicted"/>
<dbReference type="Gene3D" id="1.10.357.10">
    <property type="entry name" value="Tetracycline Repressor, domain 2"/>
    <property type="match status" value="1"/>
</dbReference>
<dbReference type="InterPro" id="IPR009057">
    <property type="entry name" value="Homeodomain-like_sf"/>
</dbReference>
<reference evidence="5" key="1">
    <citation type="journal article" date="2019" name="Int. J. Syst. Evol. Microbiol.">
        <title>The Global Catalogue of Microorganisms (GCM) 10K type strain sequencing project: providing services to taxonomists for standard genome sequencing and annotation.</title>
        <authorList>
            <consortium name="The Broad Institute Genomics Platform"/>
            <consortium name="The Broad Institute Genome Sequencing Center for Infectious Disease"/>
            <person name="Wu L."/>
            <person name="Ma J."/>
        </authorList>
    </citation>
    <scope>NUCLEOTIDE SEQUENCE [LARGE SCALE GENOMIC DNA]</scope>
    <source>
        <strain evidence="5">CECT 8064</strain>
    </source>
</reference>
<evidence type="ECO:0000256" key="2">
    <source>
        <dbReference type="ARBA" id="ARBA00023163"/>
    </source>
</evidence>
<keyword evidence="1" id="KW-0805">Transcription regulation</keyword>
<gene>
    <name evidence="4" type="ORF">ACFPEN_32095</name>
</gene>
<evidence type="ECO:0000259" key="3">
    <source>
        <dbReference type="Pfam" id="PF02909"/>
    </source>
</evidence>
<dbReference type="Pfam" id="PF02909">
    <property type="entry name" value="TetR_C_1"/>
    <property type="match status" value="1"/>
</dbReference>
<evidence type="ECO:0000313" key="5">
    <source>
        <dbReference type="Proteomes" id="UP001595990"/>
    </source>
</evidence>
<feature type="domain" description="Tetracycline repressor TetR C-terminal" evidence="3">
    <location>
        <begin position="67"/>
        <end position="196"/>
    </location>
</feature>